<evidence type="ECO:0000313" key="4">
    <source>
        <dbReference type="Proteomes" id="UP000053342"/>
    </source>
</evidence>
<feature type="compositionally biased region" description="Low complexity" evidence="1">
    <location>
        <begin position="235"/>
        <end position="246"/>
    </location>
</feature>
<keyword evidence="2" id="KW-0812">Transmembrane</keyword>
<name>A0A0D2DRX1_9EURO</name>
<accession>A0A0D2DRX1</accession>
<keyword evidence="2" id="KW-0472">Membrane</keyword>
<feature type="region of interest" description="Disordered" evidence="1">
    <location>
        <begin position="235"/>
        <end position="271"/>
    </location>
</feature>
<evidence type="ECO:0000256" key="1">
    <source>
        <dbReference type="SAM" id="MobiDB-lite"/>
    </source>
</evidence>
<feature type="transmembrane region" description="Helical" evidence="2">
    <location>
        <begin position="146"/>
        <end position="169"/>
    </location>
</feature>
<keyword evidence="2" id="KW-1133">Transmembrane helix</keyword>
<keyword evidence="4" id="KW-1185">Reference proteome</keyword>
<dbReference type="Proteomes" id="UP000053342">
    <property type="component" value="Unassembled WGS sequence"/>
</dbReference>
<reference evidence="3 4" key="1">
    <citation type="submission" date="2015-01" db="EMBL/GenBank/DDBJ databases">
        <title>The Genome Sequence of Exophiala oligosperma CBS72588.</title>
        <authorList>
            <consortium name="The Broad Institute Genomics Platform"/>
            <person name="Cuomo C."/>
            <person name="de Hoog S."/>
            <person name="Gorbushina A."/>
            <person name="Stielow B."/>
            <person name="Teixiera M."/>
            <person name="Abouelleil A."/>
            <person name="Chapman S.B."/>
            <person name="Priest M."/>
            <person name="Young S.K."/>
            <person name="Wortman J."/>
            <person name="Nusbaum C."/>
            <person name="Birren B."/>
        </authorList>
    </citation>
    <scope>NUCLEOTIDE SEQUENCE [LARGE SCALE GENOMIC DNA]</scope>
    <source>
        <strain evidence="3 4">CBS 72588</strain>
    </source>
</reference>
<dbReference type="OrthoDB" id="9981319at2759"/>
<dbReference type="Gene3D" id="3.30.429.10">
    <property type="entry name" value="Macrophage Migration Inhibitory Factor"/>
    <property type="match status" value="1"/>
</dbReference>
<sequence>MVNNNNNNRSIGPHVAAAVTSASTNVNVDITTEGSVIQTLISQAETQGTTPTWINTTTTIVASGGCGGGFPLQETPAGFNITGGPTTYGDKTIFLTETPTIVTVMTVPSNLTATITSPHATFLATPSGWTNEIDSPAGSSVTLGRIGLLTGMSVIGFVVITLAIFGNFIPLGPATKPLRERIAEWIRGHIQHTYPLTPDQKRSIAKSVTSLHSTTFLTPSLFVNVIFQYLPATSTASSSSTSSGTAPDEQDDPTYYLAGEPFSHHHPHGPNRIIAQVRTSPERTKAIFDDLALRIEKSWYDVVNNDDDDDNHQKDNKAARKMHMISFYPMIAARENGVTIPDAGNESNWLKDNMSYFKSQAYEHGDEDFKKMIEEIDQRDDLKAMLK</sequence>
<dbReference type="GeneID" id="27361469"/>
<dbReference type="VEuPathDB" id="FungiDB:PV06_09395"/>
<dbReference type="AlphaFoldDB" id="A0A0D2DRX1"/>
<evidence type="ECO:0000256" key="2">
    <source>
        <dbReference type="SAM" id="Phobius"/>
    </source>
</evidence>
<dbReference type="RefSeq" id="XP_016258650.1">
    <property type="nucleotide sequence ID" value="XM_016410843.1"/>
</dbReference>
<evidence type="ECO:0000313" key="3">
    <source>
        <dbReference type="EMBL" id="KIW38434.1"/>
    </source>
</evidence>
<proteinExistence type="predicted"/>
<gene>
    <name evidence="3" type="ORF">PV06_09395</name>
</gene>
<organism evidence="3 4">
    <name type="scientific">Exophiala oligosperma</name>
    <dbReference type="NCBI Taxonomy" id="215243"/>
    <lineage>
        <taxon>Eukaryota</taxon>
        <taxon>Fungi</taxon>
        <taxon>Dikarya</taxon>
        <taxon>Ascomycota</taxon>
        <taxon>Pezizomycotina</taxon>
        <taxon>Eurotiomycetes</taxon>
        <taxon>Chaetothyriomycetidae</taxon>
        <taxon>Chaetothyriales</taxon>
        <taxon>Herpotrichiellaceae</taxon>
        <taxon>Exophiala</taxon>
    </lineage>
</organism>
<dbReference type="InterPro" id="IPR014347">
    <property type="entry name" value="Tautomerase/MIF_sf"/>
</dbReference>
<dbReference type="HOGENOM" id="CLU_713781_0_0_1"/>
<protein>
    <submittedName>
        <fullName evidence="3">Uncharacterized protein</fullName>
    </submittedName>
</protein>
<dbReference type="EMBL" id="KN847341">
    <property type="protein sequence ID" value="KIW38434.1"/>
    <property type="molecule type" value="Genomic_DNA"/>
</dbReference>